<dbReference type="InterPro" id="IPR025733">
    <property type="entry name" value="PAPs_C"/>
</dbReference>
<dbReference type="Ensembl" id="ENSDCDT00010029228.1">
    <property type="protein sequence ID" value="ENSDCDP00010023739.1"/>
    <property type="gene ID" value="ENSDCDG00010014843.1"/>
</dbReference>
<dbReference type="Proteomes" id="UP000694580">
    <property type="component" value="Chromosome 1"/>
</dbReference>
<name>A0AAY4BS28_9TELE</name>
<reference evidence="7" key="2">
    <citation type="submission" date="2025-08" db="UniProtKB">
        <authorList>
            <consortium name="Ensembl"/>
        </authorList>
    </citation>
    <scope>IDENTIFICATION</scope>
</reference>
<evidence type="ECO:0000313" key="7">
    <source>
        <dbReference type="Ensembl" id="ENSDCDP00010023739.1"/>
    </source>
</evidence>
<dbReference type="GO" id="GO:0046872">
    <property type="term" value="F:metal ion binding"/>
    <property type="evidence" value="ECO:0007669"/>
    <property type="project" value="InterPro"/>
</dbReference>
<feature type="domain" description="Calcineurin-like phosphoesterase" evidence="4">
    <location>
        <begin position="110"/>
        <end position="307"/>
    </location>
</feature>
<evidence type="ECO:0000259" key="4">
    <source>
        <dbReference type="Pfam" id="PF00149"/>
    </source>
</evidence>
<dbReference type="Pfam" id="PF00149">
    <property type="entry name" value="Metallophos"/>
    <property type="match status" value="1"/>
</dbReference>
<keyword evidence="1" id="KW-0732">Signal</keyword>
<evidence type="ECO:0000313" key="8">
    <source>
        <dbReference type="Proteomes" id="UP000694580"/>
    </source>
</evidence>
<dbReference type="Pfam" id="PF14008">
    <property type="entry name" value="Metallophos_C"/>
    <property type="match status" value="1"/>
</dbReference>
<sequence>TTNAHISTQYIFSSSGVYGSMVITWTTEDKVDSVVEYSQWGGKFLDQTAKGSSVVFEDGGSEKRKMYIHRVTLSDLKPGSTYVYHCGSDAGWSDLFYFTALDESVHWSPKFAVYGDMGNENPQSLAQLQKDTQARMYDVILHVGDFAYDMDEDNARIGDEFMRQVESIAAYVPYMTCPGNHEQAYNFSNYRNRFSMPGDTESLWYSWNIGPVHIVSFSTELFFYLNYGLDLVFKQYEWLKKDLEEAAKPENRALRPWIITMGHRPMYCSNADRDDCTKFESYVFPGLEDLFYKFGVDLELWAHEHSYERLWPVYGYKVYNGSVEHPYVNPKAPVHIITGSAGCRERTDPFIPTPRDWSAFRSSDYGYARMQVFNSSHLYLEQVSDDQVSSYSKYSSGLILYLKYKHNLVCTRNVIMPRLLSDCLTPVFFYFRTVK</sequence>
<dbReference type="SUPFAM" id="SSF56300">
    <property type="entry name" value="Metallo-dependent phosphatases"/>
    <property type="match status" value="1"/>
</dbReference>
<dbReference type="SUPFAM" id="SSF49363">
    <property type="entry name" value="Purple acid phosphatase, N-terminal domain"/>
    <property type="match status" value="1"/>
</dbReference>
<dbReference type="Pfam" id="PF16656">
    <property type="entry name" value="Pur_ac_phosph_N"/>
    <property type="match status" value="1"/>
</dbReference>
<proteinExistence type="inferred from homology"/>
<dbReference type="PANTHER" id="PTHR45867">
    <property type="entry name" value="PURPLE ACID PHOSPHATASE"/>
    <property type="match status" value="1"/>
</dbReference>
<evidence type="ECO:0000256" key="2">
    <source>
        <dbReference type="ARBA" id="ARBA00023180"/>
    </source>
</evidence>
<dbReference type="InterPro" id="IPR029052">
    <property type="entry name" value="Metallo-depent_PP-like"/>
</dbReference>
<feature type="domain" description="Purple acid phosphatase C-terminal" evidence="5">
    <location>
        <begin position="332"/>
        <end position="386"/>
    </location>
</feature>
<accession>A0AAY4BS28</accession>
<dbReference type="EC" id="3.1.3.2" evidence="3"/>
<evidence type="ECO:0000259" key="5">
    <source>
        <dbReference type="Pfam" id="PF14008"/>
    </source>
</evidence>
<dbReference type="InterPro" id="IPR015914">
    <property type="entry name" value="PAPs_N"/>
</dbReference>
<dbReference type="InterPro" id="IPR041792">
    <property type="entry name" value="MPP_PAP"/>
</dbReference>
<evidence type="ECO:0000256" key="3">
    <source>
        <dbReference type="RuleBase" id="RU361203"/>
    </source>
</evidence>
<comment type="similarity">
    <text evidence="3">Belongs to the metallophosphoesterase superfamily. Purple acid phosphatase family.</text>
</comment>
<dbReference type="PANTHER" id="PTHR45867:SF3">
    <property type="entry name" value="ACID PHOSPHATASE TYPE 7"/>
    <property type="match status" value="1"/>
</dbReference>
<reference evidence="7 8" key="1">
    <citation type="submission" date="2020-06" db="EMBL/GenBank/DDBJ databases">
        <authorList>
            <consortium name="Wellcome Sanger Institute Data Sharing"/>
        </authorList>
    </citation>
    <scope>NUCLEOTIDE SEQUENCE [LARGE SCALE GENOMIC DNA]</scope>
</reference>
<dbReference type="CDD" id="cd00839">
    <property type="entry name" value="MPP_PAPs"/>
    <property type="match status" value="1"/>
</dbReference>
<dbReference type="Gene3D" id="2.60.40.380">
    <property type="entry name" value="Purple acid phosphatase-like, N-terminal"/>
    <property type="match status" value="1"/>
</dbReference>
<dbReference type="InterPro" id="IPR004843">
    <property type="entry name" value="Calcineurin-like_PHP"/>
</dbReference>
<dbReference type="InterPro" id="IPR008963">
    <property type="entry name" value="Purple_acid_Pase-like_N"/>
</dbReference>
<dbReference type="GO" id="GO:0003993">
    <property type="term" value="F:acid phosphatase activity"/>
    <property type="evidence" value="ECO:0007669"/>
    <property type="project" value="UniProtKB-EC"/>
</dbReference>
<organism evidence="7 8">
    <name type="scientific">Denticeps clupeoides</name>
    <name type="common">denticle herring</name>
    <dbReference type="NCBI Taxonomy" id="299321"/>
    <lineage>
        <taxon>Eukaryota</taxon>
        <taxon>Metazoa</taxon>
        <taxon>Chordata</taxon>
        <taxon>Craniata</taxon>
        <taxon>Vertebrata</taxon>
        <taxon>Euteleostomi</taxon>
        <taxon>Actinopterygii</taxon>
        <taxon>Neopterygii</taxon>
        <taxon>Teleostei</taxon>
        <taxon>Clupei</taxon>
        <taxon>Clupeiformes</taxon>
        <taxon>Denticipitoidei</taxon>
        <taxon>Denticipitidae</taxon>
        <taxon>Denticeps</taxon>
    </lineage>
</organism>
<dbReference type="AlphaFoldDB" id="A0AAY4BS28"/>
<dbReference type="GeneTree" id="ENSGT00390000015485"/>
<evidence type="ECO:0000259" key="6">
    <source>
        <dbReference type="Pfam" id="PF16656"/>
    </source>
</evidence>
<reference evidence="7" key="3">
    <citation type="submission" date="2025-09" db="UniProtKB">
        <authorList>
            <consortium name="Ensembl"/>
        </authorList>
    </citation>
    <scope>IDENTIFICATION</scope>
</reference>
<comment type="catalytic activity">
    <reaction evidence="3">
        <text>a phosphate monoester + H2O = an alcohol + phosphate</text>
        <dbReference type="Rhea" id="RHEA:15017"/>
        <dbReference type="ChEBI" id="CHEBI:15377"/>
        <dbReference type="ChEBI" id="CHEBI:30879"/>
        <dbReference type="ChEBI" id="CHEBI:43474"/>
        <dbReference type="ChEBI" id="CHEBI:67140"/>
        <dbReference type="EC" id="3.1.3.2"/>
    </reaction>
</comment>
<protein>
    <recommendedName>
        <fullName evidence="3">Purple acid phosphatase</fullName>
        <ecNumber evidence="3">3.1.3.2</ecNumber>
    </recommendedName>
</protein>
<keyword evidence="3" id="KW-0378">Hydrolase</keyword>
<feature type="domain" description="Purple acid phosphatase N-terminal" evidence="6">
    <location>
        <begin position="18"/>
        <end position="99"/>
    </location>
</feature>
<keyword evidence="2" id="KW-0325">Glycoprotein</keyword>
<evidence type="ECO:0000256" key="1">
    <source>
        <dbReference type="ARBA" id="ARBA00022729"/>
    </source>
</evidence>
<dbReference type="Gene3D" id="3.60.21.10">
    <property type="match status" value="1"/>
</dbReference>
<gene>
    <name evidence="7" type="primary">ACP7</name>
</gene>
<keyword evidence="8" id="KW-1185">Reference proteome</keyword>